<dbReference type="PROSITE" id="PS50267">
    <property type="entry name" value="NA_NEUROTRAN_SYMP_3"/>
    <property type="match status" value="1"/>
</dbReference>
<keyword evidence="7" id="KW-0532">Neurotransmitter transport</keyword>
<evidence type="ECO:0000256" key="9">
    <source>
        <dbReference type="ARBA" id="ARBA00022989"/>
    </source>
</evidence>
<keyword evidence="8" id="KW-0769">Symport</keyword>
<evidence type="ECO:0000256" key="5">
    <source>
        <dbReference type="ARBA" id="ARBA00022692"/>
    </source>
</evidence>
<evidence type="ECO:0000256" key="4">
    <source>
        <dbReference type="ARBA" id="ARBA00022475"/>
    </source>
</evidence>
<comment type="caution">
    <text evidence="15">The sequence shown here is derived from an EMBL/GenBank/DDBJ whole genome shotgun (WGS) entry which is preliminary data.</text>
</comment>
<dbReference type="GO" id="GO:0006865">
    <property type="term" value="P:amino acid transport"/>
    <property type="evidence" value="ECO:0007669"/>
    <property type="project" value="TreeGrafter"/>
</dbReference>
<evidence type="ECO:0000256" key="6">
    <source>
        <dbReference type="ARBA" id="ARBA00022723"/>
    </source>
</evidence>
<dbReference type="Pfam" id="PF00209">
    <property type="entry name" value="SNF"/>
    <property type="match status" value="2"/>
</dbReference>
<evidence type="ECO:0000256" key="1">
    <source>
        <dbReference type="ARBA" id="ARBA00004651"/>
    </source>
</evidence>
<gene>
    <name evidence="15" type="ORF">HPB51_009253</name>
</gene>
<dbReference type="SUPFAM" id="SSF161070">
    <property type="entry name" value="SNF-like"/>
    <property type="match status" value="1"/>
</dbReference>
<evidence type="ECO:0000313" key="16">
    <source>
        <dbReference type="Proteomes" id="UP000821866"/>
    </source>
</evidence>
<dbReference type="GO" id="GO:0008504">
    <property type="term" value="F:monoamine transmembrane transporter activity"/>
    <property type="evidence" value="ECO:0007669"/>
    <property type="project" value="UniProtKB-ARBA"/>
</dbReference>
<dbReference type="EMBL" id="JABSTU010000001">
    <property type="protein sequence ID" value="KAH8039997.1"/>
    <property type="molecule type" value="Genomic_DNA"/>
</dbReference>
<evidence type="ECO:0000256" key="10">
    <source>
        <dbReference type="ARBA" id="ARBA00023053"/>
    </source>
</evidence>
<dbReference type="InterPro" id="IPR000175">
    <property type="entry name" value="Na/ntran_symport"/>
</dbReference>
<feature type="transmembrane region" description="Helical" evidence="14">
    <location>
        <begin position="144"/>
        <end position="170"/>
    </location>
</feature>
<accession>A0A9J6F0N2</accession>
<comment type="subcellular location">
    <subcellularLocation>
        <location evidence="1">Cell membrane</location>
        <topology evidence="1">Multi-pass membrane protein</topology>
    </subcellularLocation>
</comment>
<evidence type="ECO:0000256" key="7">
    <source>
        <dbReference type="ARBA" id="ARBA00022775"/>
    </source>
</evidence>
<feature type="transmembrane region" description="Helical" evidence="14">
    <location>
        <begin position="81"/>
        <end position="102"/>
    </location>
</feature>
<reference evidence="15" key="2">
    <citation type="submission" date="2021-09" db="EMBL/GenBank/DDBJ databases">
        <authorList>
            <person name="Jia N."/>
            <person name="Wang J."/>
            <person name="Shi W."/>
            <person name="Du L."/>
            <person name="Sun Y."/>
            <person name="Zhan W."/>
            <person name="Jiang J."/>
            <person name="Wang Q."/>
            <person name="Zhang B."/>
            <person name="Ji P."/>
            <person name="Sakyi L.B."/>
            <person name="Cui X."/>
            <person name="Yuan T."/>
            <person name="Jiang B."/>
            <person name="Yang W."/>
            <person name="Lam T.T.-Y."/>
            <person name="Chang Q."/>
            <person name="Ding S."/>
            <person name="Wang X."/>
            <person name="Zhu J."/>
            <person name="Ruan X."/>
            <person name="Zhao L."/>
            <person name="Wei J."/>
            <person name="Que T."/>
            <person name="Du C."/>
            <person name="Cheng J."/>
            <person name="Dai P."/>
            <person name="Han X."/>
            <person name="Huang E."/>
            <person name="Gao Y."/>
            <person name="Liu J."/>
            <person name="Shao H."/>
            <person name="Ye R."/>
            <person name="Li L."/>
            <person name="Wei W."/>
            <person name="Wang X."/>
            <person name="Wang C."/>
            <person name="Huo Q."/>
            <person name="Li W."/>
            <person name="Guo W."/>
            <person name="Chen H."/>
            <person name="Chen S."/>
            <person name="Zhou L."/>
            <person name="Zhou L."/>
            <person name="Ni X."/>
            <person name="Tian J."/>
            <person name="Zhou Y."/>
            <person name="Sheng Y."/>
            <person name="Liu T."/>
            <person name="Pan Y."/>
            <person name="Xia L."/>
            <person name="Li J."/>
            <person name="Zhao F."/>
            <person name="Cao W."/>
        </authorList>
    </citation>
    <scope>NUCLEOTIDE SEQUENCE</scope>
    <source>
        <strain evidence="15">Rmic-2018</strain>
        <tissue evidence="15">Larvae</tissue>
    </source>
</reference>
<dbReference type="PANTHER" id="PTHR11616">
    <property type="entry name" value="SODIUM/CHLORIDE DEPENDENT TRANSPORTER"/>
    <property type="match status" value="1"/>
</dbReference>
<proteinExistence type="inferred from homology"/>
<evidence type="ECO:0000256" key="8">
    <source>
        <dbReference type="ARBA" id="ARBA00022847"/>
    </source>
</evidence>
<dbReference type="Proteomes" id="UP000821866">
    <property type="component" value="Chromosome 1"/>
</dbReference>
<reference evidence="15" key="1">
    <citation type="journal article" date="2020" name="Cell">
        <title>Large-Scale Comparative Analyses of Tick Genomes Elucidate Their Genetic Diversity and Vector Capacities.</title>
        <authorList>
            <consortium name="Tick Genome and Microbiome Consortium (TIGMIC)"/>
            <person name="Jia N."/>
            <person name="Wang J."/>
            <person name="Shi W."/>
            <person name="Du L."/>
            <person name="Sun Y."/>
            <person name="Zhan W."/>
            <person name="Jiang J.F."/>
            <person name="Wang Q."/>
            <person name="Zhang B."/>
            <person name="Ji P."/>
            <person name="Bell-Sakyi L."/>
            <person name="Cui X.M."/>
            <person name="Yuan T.T."/>
            <person name="Jiang B.G."/>
            <person name="Yang W.F."/>
            <person name="Lam T.T."/>
            <person name="Chang Q.C."/>
            <person name="Ding S.J."/>
            <person name="Wang X.J."/>
            <person name="Zhu J.G."/>
            <person name="Ruan X.D."/>
            <person name="Zhao L."/>
            <person name="Wei J.T."/>
            <person name="Ye R.Z."/>
            <person name="Que T.C."/>
            <person name="Du C.H."/>
            <person name="Zhou Y.H."/>
            <person name="Cheng J.X."/>
            <person name="Dai P.F."/>
            <person name="Guo W.B."/>
            <person name="Han X.H."/>
            <person name="Huang E.J."/>
            <person name="Li L.F."/>
            <person name="Wei W."/>
            <person name="Gao Y.C."/>
            <person name="Liu J.Z."/>
            <person name="Shao H.Z."/>
            <person name="Wang X."/>
            <person name="Wang C.C."/>
            <person name="Yang T.C."/>
            <person name="Huo Q.B."/>
            <person name="Li W."/>
            <person name="Chen H.Y."/>
            <person name="Chen S.E."/>
            <person name="Zhou L.G."/>
            <person name="Ni X.B."/>
            <person name="Tian J.H."/>
            <person name="Sheng Y."/>
            <person name="Liu T."/>
            <person name="Pan Y.S."/>
            <person name="Xia L.Y."/>
            <person name="Li J."/>
            <person name="Zhao F."/>
            <person name="Cao W.C."/>
        </authorList>
    </citation>
    <scope>NUCLEOTIDE SEQUENCE</scope>
    <source>
        <strain evidence="15">Rmic-2018</strain>
    </source>
</reference>
<dbReference type="GO" id="GO:0090493">
    <property type="term" value="P:catecholamine uptake"/>
    <property type="evidence" value="ECO:0007669"/>
    <property type="project" value="UniProtKB-ARBA"/>
</dbReference>
<keyword evidence="4" id="KW-1003">Cell membrane</keyword>
<evidence type="ECO:0000256" key="3">
    <source>
        <dbReference type="ARBA" id="ARBA00022448"/>
    </source>
</evidence>
<keyword evidence="11 14" id="KW-0472">Membrane</keyword>
<keyword evidence="9 14" id="KW-1133">Transmembrane helix</keyword>
<dbReference type="VEuPathDB" id="VectorBase:LOC119163942"/>
<protein>
    <submittedName>
        <fullName evidence="15">Uncharacterized protein</fullName>
    </submittedName>
</protein>
<name>A0A9J6F0N2_RHIMP</name>
<sequence>MLITDAGAADNYGARIDPCVLITAFTVEGLYIPLKSRVLRHWCGRLARNVYVYTLIRVLSSGIRRFSDDIKEMLGFPVGSWWKFCWAVVAPFFILGKSVLAFQRSTLPRFSLSIYEWRRVVQVIIASGLVNYERLSYNEYKYPWSADAVGICVAASSVLCIPAFAIWNLIRTPGTLAQRLRRLTTPWRDQECDFKKDAGALTSSPPPVSV</sequence>
<dbReference type="AlphaFoldDB" id="A0A9J6F0N2"/>
<dbReference type="GO" id="GO:0015378">
    <property type="term" value="F:sodium:chloride symporter activity"/>
    <property type="evidence" value="ECO:0007669"/>
    <property type="project" value="UniProtKB-ARBA"/>
</dbReference>
<organism evidence="15 16">
    <name type="scientific">Rhipicephalus microplus</name>
    <name type="common">Cattle tick</name>
    <name type="synonym">Boophilus microplus</name>
    <dbReference type="NCBI Taxonomy" id="6941"/>
    <lineage>
        <taxon>Eukaryota</taxon>
        <taxon>Metazoa</taxon>
        <taxon>Ecdysozoa</taxon>
        <taxon>Arthropoda</taxon>
        <taxon>Chelicerata</taxon>
        <taxon>Arachnida</taxon>
        <taxon>Acari</taxon>
        <taxon>Parasitiformes</taxon>
        <taxon>Ixodida</taxon>
        <taxon>Ixodoidea</taxon>
        <taxon>Ixodidae</taxon>
        <taxon>Rhipicephalinae</taxon>
        <taxon>Rhipicephalus</taxon>
        <taxon>Boophilus</taxon>
    </lineage>
</organism>
<evidence type="ECO:0000256" key="11">
    <source>
        <dbReference type="ARBA" id="ARBA00023136"/>
    </source>
</evidence>
<evidence type="ECO:0000256" key="2">
    <source>
        <dbReference type="ARBA" id="ARBA00006459"/>
    </source>
</evidence>
<evidence type="ECO:0000313" key="15">
    <source>
        <dbReference type="EMBL" id="KAH8039997.1"/>
    </source>
</evidence>
<evidence type="ECO:0000256" key="14">
    <source>
        <dbReference type="SAM" id="Phobius"/>
    </source>
</evidence>
<evidence type="ECO:0000256" key="13">
    <source>
        <dbReference type="ARBA" id="ARBA00023180"/>
    </source>
</evidence>
<keyword evidence="5 14" id="KW-0812">Transmembrane</keyword>
<dbReference type="GO" id="GO:0046872">
    <property type="term" value="F:metal ion binding"/>
    <property type="evidence" value="ECO:0007669"/>
    <property type="project" value="UniProtKB-KW"/>
</dbReference>
<keyword evidence="3" id="KW-0813">Transport</keyword>
<keyword evidence="10" id="KW-0915">Sodium</keyword>
<comment type="similarity">
    <text evidence="2">Belongs to the sodium:neurotransmitter symporter (SNF) (TC 2.A.22) family.</text>
</comment>
<keyword evidence="6" id="KW-0479">Metal-binding</keyword>
<keyword evidence="12" id="KW-1015">Disulfide bond</keyword>
<evidence type="ECO:0000256" key="12">
    <source>
        <dbReference type="ARBA" id="ARBA00023157"/>
    </source>
</evidence>
<dbReference type="PANTHER" id="PTHR11616:SF320">
    <property type="entry name" value="SODIUM-DEPENDENT NORADRENALINE TRANSPORTER"/>
    <property type="match status" value="1"/>
</dbReference>
<dbReference type="GO" id="GO:0005886">
    <property type="term" value="C:plasma membrane"/>
    <property type="evidence" value="ECO:0007669"/>
    <property type="project" value="UniProtKB-SubCell"/>
</dbReference>
<keyword evidence="13" id="KW-0325">Glycoprotein</keyword>
<dbReference type="InterPro" id="IPR037272">
    <property type="entry name" value="SNS_sf"/>
</dbReference>
<dbReference type="GO" id="GO:0006836">
    <property type="term" value="P:neurotransmitter transport"/>
    <property type="evidence" value="ECO:0007669"/>
    <property type="project" value="UniProtKB-KW"/>
</dbReference>
<keyword evidence="16" id="KW-1185">Reference proteome</keyword>